<proteinExistence type="predicted"/>
<name>M1E639_9BACT</name>
<evidence type="ECO:0000313" key="2">
    <source>
        <dbReference type="EMBL" id="AEE15407.1"/>
    </source>
</evidence>
<keyword evidence="1" id="KW-0732">Signal</keyword>
<dbReference type="EMBL" id="CP002690">
    <property type="protein sequence ID" value="AEE15407.1"/>
    <property type="molecule type" value="Genomic_DNA"/>
</dbReference>
<dbReference type="RefSeq" id="WP_013757127.1">
    <property type="nucleotide sequence ID" value="NC_015499.1"/>
</dbReference>
<protein>
    <recommendedName>
        <fullName evidence="4">Lipoprotein</fullName>
    </recommendedName>
</protein>
<evidence type="ECO:0000256" key="1">
    <source>
        <dbReference type="SAM" id="SignalP"/>
    </source>
</evidence>
<keyword evidence="3" id="KW-1185">Reference proteome</keyword>
<dbReference type="HOGENOM" id="CLU_1365667_0_0_9"/>
<feature type="chain" id="PRO_5004014061" description="Lipoprotein" evidence="1">
    <location>
        <begin position="22"/>
        <end position="200"/>
    </location>
</feature>
<dbReference type="AlphaFoldDB" id="M1E639"/>
<dbReference type="OrthoDB" id="9822667at2"/>
<dbReference type="Proteomes" id="UP000011765">
    <property type="component" value="Chromosome"/>
</dbReference>
<feature type="signal peptide" evidence="1">
    <location>
        <begin position="1"/>
        <end position="21"/>
    </location>
</feature>
<sequence>MKKIILLILFFCFIVNSNACAQGFDPNIYTCRDFVQSYSNDSGSVALQTLWAWGFLTFKDESLMSLNSDMLKSLTNELSEGCSQNLDASFIEFVRKYFTFKYVGSSKKGENVAIFNPKRYTCKAFLSSLNSSDTTSDDLVGYALIWGLGYTAAYRPDDVDVVDDQSAGTLAGFMKNLVCKDPNESFYNSLHELYKKLEKR</sequence>
<evidence type="ECO:0000313" key="3">
    <source>
        <dbReference type="Proteomes" id="UP000011765"/>
    </source>
</evidence>
<evidence type="ECO:0008006" key="4">
    <source>
        <dbReference type="Google" id="ProtNLM"/>
    </source>
</evidence>
<accession>M1E639</accession>
<reference evidence="2 3" key="1">
    <citation type="submission" date="2011-04" db="EMBL/GenBank/DDBJ databases">
        <title>The complete genome of Thermodesulfobium narugense DSM 14796.</title>
        <authorList>
            <consortium name="US DOE Joint Genome Institute (JGI-PGF)"/>
            <person name="Lucas S."/>
            <person name="Han J."/>
            <person name="Lapidus A."/>
            <person name="Bruce D."/>
            <person name="Goodwin L."/>
            <person name="Pitluck S."/>
            <person name="Peters L."/>
            <person name="Kyrpides N."/>
            <person name="Mavromatis K."/>
            <person name="Pagani I."/>
            <person name="Ivanova N."/>
            <person name="Ovchinnikova G."/>
            <person name="Zhang X."/>
            <person name="Saunders L."/>
            <person name="Detter J.C."/>
            <person name="Tapia R."/>
            <person name="Han C."/>
            <person name="Land M."/>
            <person name="Hauser L."/>
            <person name="Markowitz V."/>
            <person name="Cheng J.-F."/>
            <person name="Hugenholtz P."/>
            <person name="Woyke T."/>
            <person name="Wu D."/>
            <person name="Spring S."/>
            <person name="Schroeder M."/>
            <person name="Brambilla E."/>
            <person name="Klenk H.-P."/>
            <person name="Eisen J.A."/>
        </authorList>
    </citation>
    <scope>NUCLEOTIDE SEQUENCE [LARGE SCALE GENOMIC DNA]</scope>
    <source>
        <strain evidence="2 3">DSM 14796</strain>
    </source>
</reference>
<organism evidence="2 3">
    <name type="scientific">Thermodesulfobium narugense DSM 14796</name>
    <dbReference type="NCBI Taxonomy" id="747365"/>
    <lineage>
        <taxon>Bacteria</taxon>
        <taxon>Pseudomonadati</taxon>
        <taxon>Thermodesulfobiota</taxon>
        <taxon>Thermodesulfobiia</taxon>
        <taxon>Thermodesulfobiales</taxon>
        <taxon>Thermodesulfobiaceae</taxon>
        <taxon>Thermodesulfobium</taxon>
    </lineage>
</organism>
<dbReference type="STRING" id="747365.Thena_1801"/>
<dbReference type="KEGG" id="tnr:Thena_1801"/>
<gene>
    <name evidence="2" type="ORF">Thena_1801</name>
</gene>